<reference evidence="1 2" key="1">
    <citation type="journal article" date="2019" name="Int. J. Syst. Evol. Microbiol.">
        <title>The Global Catalogue of Microorganisms (GCM) 10K type strain sequencing project: providing services to taxonomists for standard genome sequencing and annotation.</title>
        <authorList>
            <consortium name="The Broad Institute Genomics Platform"/>
            <consortium name="The Broad Institute Genome Sequencing Center for Infectious Disease"/>
            <person name="Wu L."/>
            <person name="Ma J."/>
        </authorList>
    </citation>
    <scope>NUCLEOTIDE SEQUENCE [LARGE SCALE GENOMIC DNA]</scope>
    <source>
        <strain evidence="1 2">JCM 4542</strain>
    </source>
</reference>
<accession>A0ABN3U6Y2</accession>
<keyword evidence="2" id="KW-1185">Reference proteome</keyword>
<gene>
    <name evidence="1" type="ORF">GCM10010315_58100</name>
</gene>
<evidence type="ECO:0000313" key="1">
    <source>
        <dbReference type="EMBL" id="GAA2725594.1"/>
    </source>
</evidence>
<proteinExistence type="predicted"/>
<sequence length="63" mass="6573">MGAGAVPGDAGVRARKVLAGTAGTRRSCLRAGRPDTDNVWHRVPLDKTLRANNFSQMSSGGHA</sequence>
<organism evidence="1 2">
    <name type="scientific">Streptomyces luteosporeus</name>
    <dbReference type="NCBI Taxonomy" id="173856"/>
    <lineage>
        <taxon>Bacteria</taxon>
        <taxon>Bacillati</taxon>
        <taxon>Actinomycetota</taxon>
        <taxon>Actinomycetes</taxon>
        <taxon>Kitasatosporales</taxon>
        <taxon>Streptomycetaceae</taxon>
        <taxon>Streptomyces</taxon>
    </lineage>
</organism>
<comment type="caution">
    <text evidence="1">The sequence shown here is derived from an EMBL/GenBank/DDBJ whole genome shotgun (WGS) entry which is preliminary data.</text>
</comment>
<name>A0ABN3U6Y2_9ACTN</name>
<protein>
    <submittedName>
        <fullName evidence="1">Uncharacterized protein</fullName>
    </submittedName>
</protein>
<dbReference type="Proteomes" id="UP001500886">
    <property type="component" value="Unassembled WGS sequence"/>
</dbReference>
<dbReference type="EMBL" id="BAAASL010000031">
    <property type="protein sequence ID" value="GAA2725594.1"/>
    <property type="molecule type" value="Genomic_DNA"/>
</dbReference>
<evidence type="ECO:0000313" key="2">
    <source>
        <dbReference type="Proteomes" id="UP001500886"/>
    </source>
</evidence>